<feature type="region of interest" description="Disordered" evidence="2">
    <location>
        <begin position="185"/>
        <end position="225"/>
    </location>
</feature>
<keyword evidence="1" id="KW-0175">Coiled coil</keyword>
<dbReference type="Proteomes" id="UP000030750">
    <property type="component" value="Unassembled WGS sequence"/>
</dbReference>
<keyword evidence="4" id="KW-1185">Reference proteome</keyword>
<accession>U6LJP5</accession>
<feature type="region of interest" description="Disordered" evidence="2">
    <location>
        <begin position="549"/>
        <end position="600"/>
    </location>
</feature>
<protein>
    <submittedName>
        <fullName evidence="3">Uncharacterized protein</fullName>
    </submittedName>
</protein>
<sequence length="858" mass="92362">MARKSFRLSRAGGTGDWVTEMMKAMLGESGLDALSVTTEEAGAAVCKNIFPVVKKRIGFILDYKGANFEAALVDEITQGEGPIASLELLEKVKAASLRIKELTELVESQDEKMRELEANLTQANEFLDKVENVKEDALTAAEKCKEFAKKEEEKFPKSSKEFLEQLRLEVRDEVALEMAEQATAATAASNVETSEKEIQTDPVSVDAPPANTPEGVPVAPPPDTNQQLTATDRDLLRSCLDEMRSLASLLSGSNAFQQGEAAGTRRGVSLRNTCVGTSEGAVGGHHGNVYEHVPLTTLRLSPICRAPPERSDLGSTRSILLSAPLSPHGRLHLERSTEECSLGRSPEIGAHSPRNEATLAATATASGVLNRSVVTGETSILQDAPQQQTFVHSHLLSAELPEEVSVHSTPEIFPRAASPPTEGSVASPSLSRETSALKSRKSGASKAQGKLQISFADEPFFTSDPPGNPSSPSTVLNQTENAQQQIAFQQELSGTLKAAGLHATADATTPLPSEPQASASSLAAAAASAAVSAILNPHRGDTSAVLTAEGRERASASSAGKATGPPAPAVQQKQQQQQQHITDKRVEAEPQEPNSGAAPVSLSLSHASFAESLIADEERQGAAQGEKYLTQMQQRQQQQQQQEQQQPQDPQQEEEEQHLQQQEEQQPSMTRNNSFCVPPEAIFGQNGPPIWPMVTGGLSWCQSHETKTIPLARLQRQIRGEYSQAGMVPAEFGSTPLLIQAGKFRRYPGREQHCVEFAPEVLAEGPYMHSTAYADASTAVYVPLKGSKLGSGPRKPPKREVKQTPEATCKTLNDLRIRNQVLENQVLGLSVALRQAHERLNTLTRVCDKLKNGAPVQK</sequence>
<evidence type="ECO:0000313" key="4">
    <source>
        <dbReference type="Proteomes" id="UP000030750"/>
    </source>
</evidence>
<evidence type="ECO:0000256" key="2">
    <source>
        <dbReference type="SAM" id="MobiDB-lite"/>
    </source>
</evidence>
<feature type="region of interest" description="Disordered" evidence="2">
    <location>
        <begin position="334"/>
        <end position="354"/>
    </location>
</feature>
<feature type="compositionally biased region" description="Low complexity" evidence="2">
    <location>
        <begin position="631"/>
        <end position="650"/>
    </location>
</feature>
<organism evidence="3 4">
    <name type="scientific">Eimeria brunetti</name>
    <dbReference type="NCBI Taxonomy" id="51314"/>
    <lineage>
        <taxon>Eukaryota</taxon>
        <taxon>Sar</taxon>
        <taxon>Alveolata</taxon>
        <taxon>Apicomplexa</taxon>
        <taxon>Conoidasida</taxon>
        <taxon>Coccidia</taxon>
        <taxon>Eucoccidiorida</taxon>
        <taxon>Eimeriorina</taxon>
        <taxon>Eimeriidae</taxon>
        <taxon>Eimeria</taxon>
    </lineage>
</organism>
<feature type="region of interest" description="Disordered" evidence="2">
    <location>
        <begin position="458"/>
        <end position="477"/>
    </location>
</feature>
<evidence type="ECO:0000313" key="3">
    <source>
        <dbReference type="EMBL" id="CDJ50582.1"/>
    </source>
</evidence>
<feature type="region of interest" description="Disordered" evidence="2">
    <location>
        <begin position="402"/>
        <end position="449"/>
    </location>
</feature>
<dbReference type="EMBL" id="HG712307">
    <property type="protein sequence ID" value="CDJ50582.1"/>
    <property type="molecule type" value="Genomic_DNA"/>
</dbReference>
<name>U6LJP5_9EIME</name>
<reference evidence="3" key="1">
    <citation type="submission" date="2013-10" db="EMBL/GenBank/DDBJ databases">
        <title>Genomic analysis of the causative agents of coccidiosis in chickens.</title>
        <authorList>
            <person name="Reid A.J."/>
            <person name="Blake D."/>
            <person name="Billington K."/>
            <person name="Browne H."/>
            <person name="Dunn M."/>
            <person name="Hung S."/>
            <person name="Kawahara F."/>
            <person name="Miranda-Saavedra D."/>
            <person name="Mourier T."/>
            <person name="Nagra H."/>
            <person name="Otto T.D."/>
            <person name="Rawlings N."/>
            <person name="Sanchez A."/>
            <person name="Sanders M."/>
            <person name="Subramaniam C."/>
            <person name="Tay Y."/>
            <person name="Dear P."/>
            <person name="Doerig C."/>
            <person name="Gruber A."/>
            <person name="Parkinson J."/>
            <person name="Shirley M."/>
            <person name="Wan K.L."/>
            <person name="Berriman M."/>
            <person name="Tomley F."/>
            <person name="Pain A."/>
        </authorList>
    </citation>
    <scope>NUCLEOTIDE SEQUENCE [LARGE SCALE GENOMIC DNA]</scope>
    <source>
        <strain evidence="3">Houghton</strain>
    </source>
</reference>
<reference evidence="3" key="2">
    <citation type="submission" date="2013-10" db="EMBL/GenBank/DDBJ databases">
        <authorList>
            <person name="Aslett M."/>
        </authorList>
    </citation>
    <scope>NUCLEOTIDE SEQUENCE [LARGE SCALE GENOMIC DNA]</scope>
    <source>
        <strain evidence="3">Houghton</strain>
    </source>
</reference>
<feature type="compositionally biased region" description="Polar residues" evidence="2">
    <location>
        <begin position="424"/>
        <end position="437"/>
    </location>
</feature>
<feature type="region of interest" description="Disordered" evidence="2">
    <location>
        <begin position="629"/>
        <end position="681"/>
    </location>
</feature>
<dbReference type="AlphaFoldDB" id="U6LJP5"/>
<feature type="coiled-coil region" evidence="1">
    <location>
        <begin position="92"/>
        <end position="133"/>
    </location>
</feature>
<evidence type="ECO:0000256" key="1">
    <source>
        <dbReference type="SAM" id="Coils"/>
    </source>
</evidence>
<proteinExistence type="predicted"/>
<dbReference type="VEuPathDB" id="ToxoDB:EBH_0034930"/>
<dbReference type="OrthoDB" id="347546at2759"/>
<gene>
    <name evidence="3" type="ORF">EBH_0034930</name>
</gene>